<dbReference type="PROSITE" id="PS51752">
    <property type="entry name" value="JACALIN_LECTIN"/>
    <property type="match status" value="2"/>
</dbReference>
<keyword evidence="3" id="KW-0808">Transferase</keyword>
<dbReference type="SMART" id="SM00915">
    <property type="entry name" value="Jacalin"/>
    <property type="match status" value="2"/>
</dbReference>
<dbReference type="Gene3D" id="3.30.200.20">
    <property type="entry name" value="Phosphorylase Kinase, domain 1"/>
    <property type="match status" value="1"/>
</dbReference>
<evidence type="ECO:0000256" key="6">
    <source>
        <dbReference type="ARBA" id="ARBA00022777"/>
    </source>
</evidence>
<gene>
    <name evidence="10" type="ORF">LSAT_V11C800429570</name>
</gene>
<dbReference type="Gene3D" id="1.10.510.10">
    <property type="entry name" value="Transferase(Phosphotransferase) domain 1"/>
    <property type="match status" value="1"/>
</dbReference>
<evidence type="ECO:0000256" key="3">
    <source>
        <dbReference type="ARBA" id="ARBA00022679"/>
    </source>
</evidence>
<dbReference type="Gene3D" id="2.100.10.30">
    <property type="entry name" value="Jacalin-like lectin domain"/>
    <property type="match status" value="2"/>
</dbReference>
<dbReference type="InterPro" id="IPR001229">
    <property type="entry name" value="Jacalin-like_lectin_dom"/>
</dbReference>
<evidence type="ECO:0000259" key="8">
    <source>
        <dbReference type="PROSITE" id="PS50011"/>
    </source>
</evidence>
<dbReference type="PROSITE" id="PS00108">
    <property type="entry name" value="PROTEIN_KINASE_ST"/>
    <property type="match status" value="1"/>
</dbReference>
<keyword evidence="2" id="KW-0723">Serine/threonine-protein kinase</keyword>
<evidence type="ECO:0000313" key="10">
    <source>
        <dbReference type="EMBL" id="KAJ0190334.1"/>
    </source>
</evidence>
<name>A0A9R1UND0_LACSA</name>
<keyword evidence="7" id="KW-0067">ATP-binding</keyword>
<dbReference type="Pfam" id="PF01419">
    <property type="entry name" value="Jacalin"/>
    <property type="match status" value="2"/>
</dbReference>
<dbReference type="PANTHER" id="PTHR27003">
    <property type="entry name" value="OS07G0166700 PROTEIN"/>
    <property type="match status" value="1"/>
</dbReference>
<dbReference type="GO" id="GO:0004714">
    <property type="term" value="F:transmembrane receptor protein tyrosine kinase activity"/>
    <property type="evidence" value="ECO:0007669"/>
    <property type="project" value="InterPro"/>
</dbReference>
<reference evidence="10 11" key="1">
    <citation type="journal article" date="2017" name="Nat. Commun.">
        <title>Genome assembly with in vitro proximity ligation data and whole-genome triplication in lettuce.</title>
        <authorList>
            <person name="Reyes-Chin-Wo S."/>
            <person name="Wang Z."/>
            <person name="Yang X."/>
            <person name="Kozik A."/>
            <person name="Arikit S."/>
            <person name="Song C."/>
            <person name="Xia L."/>
            <person name="Froenicke L."/>
            <person name="Lavelle D.O."/>
            <person name="Truco M.J."/>
            <person name="Xia R."/>
            <person name="Zhu S."/>
            <person name="Xu C."/>
            <person name="Xu H."/>
            <person name="Xu X."/>
            <person name="Cox K."/>
            <person name="Korf I."/>
            <person name="Meyers B.C."/>
            <person name="Michelmore R.W."/>
        </authorList>
    </citation>
    <scope>NUCLEOTIDE SEQUENCE [LARGE SCALE GENOMIC DNA]</scope>
    <source>
        <strain evidence="11">cv. Salinas</strain>
        <tissue evidence="10">Seedlings</tissue>
    </source>
</reference>
<dbReference type="SUPFAM" id="SSF56112">
    <property type="entry name" value="Protein kinase-like (PK-like)"/>
    <property type="match status" value="1"/>
</dbReference>
<dbReference type="FunFam" id="3.30.200.20:FF:000039">
    <property type="entry name" value="receptor-like protein kinase FERONIA"/>
    <property type="match status" value="1"/>
</dbReference>
<dbReference type="InterPro" id="IPR033734">
    <property type="entry name" value="Jacalin-like_lectin_dom_plant"/>
</dbReference>
<dbReference type="OrthoDB" id="1547140at2759"/>
<feature type="domain" description="Protein kinase" evidence="8">
    <location>
        <begin position="21"/>
        <end position="296"/>
    </location>
</feature>
<evidence type="ECO:0008006" key="12">
    <source>
        <dbReference type="Google" id="ProtNLM"/>
    </source>
</evidence>
<dbReference type="PANTHER" id="PTHR27003:SF326">
    <property type="entry name" value="PROTEIN KINASE DOMAIN-CONTAINING PROTEIN"/>
    <property type="match status" value="1"/>
</dbReference>
<comment type="caution">
    <text evidence="10">The sequence shown here is derived from an EMBL/GenBank/DDBJ whole genome shotgun (WGS) entry which is preliminary data.</text>
</comment>
<evidence type="ECO:0000313" key="11">
    <source>
        <dbReference type="Proteomes" id="UP000235145"/>
    </source>
</evidence>
<keyword evidence="4" id="KW-0430">Lectin</keyword>
<keyword evidence="6" id="KW-0418">Kinase</keyword>
<proteinExistence type="inferred from homology"/>
<dbReference type="InterPro" id="IPR011009">
    <property type="entry name" value="Kinase-like_dom_sf"/>
</dbReference>
<protein>
    <recommendedName>
        <fullName evidence="12">Jacalin-like lectin domain-containing protein</fullName>
    </recommendedName>
</protein>
<evidence type="ECO:0000256" key="5">
    <source>
        <dbReference type="ARBA" id="ARBA00022741"/>
    </source>
</evidence>
<dbReference type="AlphaFoldDB" id="A0A9R1UND0"/>
<dbReference type="Gramene" id="rna-gnl|WGS:NBSK|LSAT_8X102380_mrna">
    <property type="protein sequence ID" value="cds-PLY88262.1"/>
    <property type="gene ID" value="gene-LSAT_8X102380"/>
</dbReference>
<accession>A0A9R1UND0</accession>
<dbReference type="SUPFAM" id="SSF51101">
    <property type="entry name" value="Mannose-binding lectins"/>
    <property type="match status" value="2"/>
</dbReference>
<keyword evidence="11" id="KW-1185">Reference proteome</keyword>
<feature type="domain" description="Jacalin-type lectin" evidence="9">
    <location>
        <begin position="306"/>
        <end position="456"/>
    </location>
</feature>
<evidence type="ECO:0000256" key="4">
    <source>
        <dbReference type="ARBA" id="ARBA00022734"/>
    </source>
</evidence>
<dbReference type="InterPro" id="IPR036404">
    <property type="entry name" value="Jacalin-like_lectin_dom_sf"/>
</dbReference>
<evidence type="ECO:0000256" key="2">
    <source>
        <dbReference type="ARBA" id="ARBA00022527"/>
    </source>
</evidence>
<dbReference type="EMBL" id="NBSK02000008">
    <property type="protein sequence ID" value="KAJ0190334.1"/>
    <property type="molecule type" value="Genomic_DNA"/>
</dbReference>
<dbReference type="InterPro" id="IPR001245">
    <property type="entry name" value="Ser-Thr/Tyr_kinase_cat_dom"/>
</dbReference>
<evidence type="ECO:0000259" key="9">
    <source>
        <dbReference type="PROSITE" id="PS51752"/>
    </source>
</evidence>
<organism evidence="10 11">
    <name type="scientific">Lactuca sativa</name>
    <name type="common">Garden lettuce</name>
    <dbReference type="NCBI Taxonomy" id="4236"/>
    <lineage>
        <taxon>Eukaryota</taxon>
        <taxon>Viridiplantae</taxon>
        <taxon>Streptophyta</taxon>
        <taxon>Embryophyta</taxon>
        <taxon>Tracheophyta</taxon>
        <taxon>Spermatophyta</taxon>
        <taxon>Magnoliopsida</taxon>
        <taxon>eudicotyledons</taxon>
        <taxon>Gunneridae</taxon>
        <taxon>Pentapetalae</taxon>
        <taxon>asterids</taxon>
        <taxon>campanulids</taxon>
        <taxon>Asterales</taxon>
        <taxon>Asteraceae</taxon>
        <taxon>Cichorioideae</taxon>
        <taxon>Cichorieae</taxon>
        <taxon>Lactucinae</taxon>
        <taxon>Lactuca</taxon>
    </lineage>
</organism>
<dbReference type="Proteomes" id="UP000235145">
    <property type="component" value="Unassembled WGS sequence"/>
</dbReference>
<dbReference type="GO" id="GO:0030246">
    <property type="term" value="F:carbohydrate binding"/>
    <property type="evidence" value="ECO:0007669"/>
    <property type="project" value="UniProtKB-KW"/>
</dbReference>
<evidence type="ECO:0000256" key="1">
    <source>
        <dbReference type="ARBA" id="ARBA00006568"/>
    </source>
</evidence>
<dbReference type="SMART" id="SM00220">
    <property type="entry name" value="S_TKc"/>
    <property type="match status" value="1"/>
</dbReference>
<dbReference type="InterPro" id="IPR008271">
    <property type="entry name" value="Ser/Thr_kinase_AS"/>
</dbReference>
<feature type="domain" description="Jacalin-type lectin" evidence="9">
    <location>
        <begin position="461"/>
        <end position="611"/>
    </location>
</feature>
<sequence length="613" mass="68079">MEKVRHLEITLKDIQLATKNFNKENFIAKGGFGSVYKGVLQLSDGVIDVAVKRLDPESGQGNHEFMMEITTLSCYRHKNLVSLVGFCDVDKEKILVYERETNGSLDKYIGNPIDLNWIKRLKISIGAARGLNYLHDEVGQQHRIIHRDIKSANILISKNWEAKVADFGLSKIAPANIQYTFLVTAAAGTYGYLDPVYHHTGVLTKESDVYSFGVVLFEILCGRLAYEEGYGFLGPLVERMYTTKKLDDIILPNLRKQMSLNSLNTFAAIAYQCLKVNRSERPRMAQIIEKLENAYKIQASLKPAEFARVGIWGTKSSGGPQNIWEFMLKRDHKLKMITIDHGVLIYSLMFTTESKGILYTSKKAGGWNGGETVSEVMFEDDEEIIGINGTVGVSTGQYAGYTVISSLSFLSNKKTHGPFGRVTTNPFSVPLDKGNFGGLYGLAGYYIDGIGVYMKASSDEITQVGYWGIKAPGGPQNQWSFQLERNHHLKKITIDHGDLIYSLMFTTEFRGEEKTSNKAGGWKGGDVKSKVTFTWDEEITAIEGTVGVSRGTYAGITIISSLTFITNKKTHGPYGSVTGTPFTVPWGKDSFAGFFGRCGYYIDAIGVYLRATI</sequence>
<evidence type="ECO:0000256" key="7">
    <source>
        <dbReference type="ARBA" id="ARBA00022840"/>
    </source>
</evidence>
<keyword evidence="5" id="KW-0547">Nucleotide-binding</keyword>
<dbReference type="InterPro" id="IPR045272">
    <property type="entry name" value="ANXUR1/2-like"/>
</dbReference>
<comment type="similarity">
    <text evidence="1">Belongs to the jacalin lectin family.</text>
</comment>
<dbReference type="CDD" id="cd09612">
    <property type="entry name" value="Jacalin"/>
    <property type="match status" value="2"/>
</dbReference>
<dbReference type="PROSITE" id="PS50011">
    <property type="entry name" value="PROTEIN_KINASE_DOM"/>
    <property type="match status" value="1"/>
</dbReference>
<dbReference type="Pfam" id="PF07714">
    <property type="entry name" value="PK_Tyr_Ser-Thr"/>
    <property type="match status" value="1"/>
</dbReference>
<dbReference type="InterPro" id="IPR000719">
    <property type="entry name" value="Prot_kinase_dom"/>
</dbReference>
<dbReference type="GO" id="GO:0005524">
    <property type="term" value="F:ATP binding"/>
    <property type="evidence" value="ECO:0007669"/>
    <property type="project" value="UniProtKB-KW"/>
</dbReference>
<dbReference type="GO" id="GO:0004674">
    <property type="term" value="F:protein serine/threonine kinase activity"/>
    <property type="evidence" value="ECO:0007669"/>
    <property type="project" value="UniProtKB-KW"/>
</dbReference>